<dbReference type="GO" id="GO:0016020">
    <property type="term" value="C:membrane"/>
    <property type="evidence" value="ECO:0007669"/>
    <property type="project" value="GOC"/>
</dbReference>
<comment type="caution">
    <text evidence="2">The sequence shown here is derived from an EMBL/GenBank/DDBJ whole genome shotgun (WGS) entry which is preliminary data.</text>
</comment>
<reference evidence="2 3" key="1">
    <citation type="submission" date="2015-04" db="EMBL/GenBank/DDBJ databases">
        <title>Whole genome shotgun sequence of Flavihumibacter petaseus NBRC 106054.</title>
        <authorList>
            <person name="Miyazawa S."/>
            <person name="Hosoyama A."/>
            <person name="Hashimoto M."/>
            <person name="Noguchi M."/>
            <person name="Tsuchikane K."/>
            <person name="Ohji S."/>
            <person name="Yamazoe A."/>
            <person name="Ichikawa N."/>
            <person name="Kimura A."/>
            <person name="Fujita N."/>
        </authorList>
    </citation>
    <scope>NUCLEOTIDE SEQUENCE [LARGE SCALE GENOMIC DNA]</scope>
    <source>
        <strain evidence="2 3">NBRC 106054</strain>
    </source>
</reference>
<organism evidence="2 3">
    <name type="scientific">Flavihumibacter petaseus NBRC 106054</name>
    <dbReference type="NCBI Taxonomy" id="1220578"/>
    <lineage>
        <taxon>Bacteria</taxon>
        <taxon>Pseudomonadati</taxon>
        <taxon>Bacteroidota</taxon>
        <taxon>Chitinophagia</taxon>
        <taxon>Chitinophagales</taxon>
        <taxon>Chitinophagaceae</taxon>
        <taxon>Flavihumibacter</taxon>
    </lineage>
</organism>
<dbReference type="GO" id="GO:0006506">
    <property type="term" value="P:GPI anchor biosynthetic process"/>
    <property type="evidence" value="ECO:0007669"/>
    <property type="project" value="TreeGrafter"/>
</dbReference>
<sequence length="269" mass="29253">MISPGVSGLAVSLISLFLLNEQPSRVPEAKKHDITVMTYNIHHGNPPGKPGTIDLDAIAKVIKKSDADVVAIQEVDIKTGRSGHINEAAELAEKAGYTSFYFGKAMDYDGGSYGVLLMAKVPLFDMRTLLLPLDTANPSEPRVLATGKVSIDGRQVTIGCTHLDAGETDAVRQLQINAINKFAATVEGPFIIAGDFNASEKSPVIRSLDSLFTRTCQNCPQTLLEDGNFFAIDFIAFKGKSDFIIKEHKVIPEKKASDHMPVRARLEFH</sequence>
<name>A0A0E9MXW7_9BACT</name>
<dbReference type="Gene3D" id="3.60.10.10">
    <property type="entry name" value="Endonuclease/exonuclease/phosphatase"/>
    <property type="match status" value="1"/>
</dbReference>
<keyword evidence="3" id="KW-1185">Reference proteome</keyword>
<dbReference type="PANTHER" id="PTHR14859">
    <property type="entry name" value="CALCOFLUOR WHITE HYPERSENSITIVE PROTEIN PRECURSOR"/>
    <property type="match status" value="1"/>
</dbReference>
<dbReference type="OrthoDB" id="5447300at2"/>
<dbReference type="PANTHER" id="PTHR14859:SF15">
    <property type="entry name" value="ENDONUCLEASE_EXONUCLEASE_PHOSPHATASE DOMAIN-CONTAINING PROTEIN"/>
    <property type="match status" value="1"/>
</dbReference>
<evidence type="ECO:0000313" key="3">
    <source>
        <dbReference type="Proteomes" id="UP000033121"/>
    </source>
</evidence>
<dbReference type="EMBL" id="BBWV01000001">
    <property type="protein sequence ID" value="GAO42358.1"/>
    <property type="molecule type" value="Genomic_DNA"/>
</dbReference>
<dbReference type="SUPFAM" id="SSF56219">
    <property type="entry name" value="DNase I-like"/>
    <property type="match status" value="1"/>
</dbReference>
<dbReference type="InterPro" id="IPR051916">
    <property type="entry name" value="GPI-anchor_lipid_remodeler"/>
</dbReference>
<proteinExistence type="predicted"/>
<evidence type="ECO:0000259" key="1">
    <source>
        <dbReference type="Pfam" id="PF03372"/>
    </source>
</evidence>
<dbReference type="InterPro" id="IPR005135">
    <property type="entry name" value="Endo/exonuclease/phosphatase"/>
</dbReference>
<accession>A0A0E9MXW7</accession>
<dbReference type="RefSeq" id="WP_052955565.1">
    <property type="nucleotide sequence ID" value="NZ_BBWV01000001.1"/>
</dbReference>
<dbReference type="AlphaFoldDB" id="A0A0E9MXW7"/>
<dbReference type="GO" id="GO:0003824">
    <property type="term" value="F:catalytic activity"/>
    <property type="evidence" value="ECO:0007669"/>
    <property type="project" value="InterPro"/>
</dbReference>
<protein>
    <recommendedName>
        <fullName evidence="1">Endonuclease/exonuclease/phosphatase domain-containing protein</fullName>
    </recommendedName>
</protein>
<dbReference type="Proteomes" id="UP000033121">
    <property type="component" value="Unassembled WGS sequence"/>
</dbReference>
<dbReference type="STRING" id="1220578.FPE01S_01_13720"/>
<dbReference type="Pfam" id="PF03372">
    <property type="entry name" value="Exo_endo_phos"/>
    <property type="match status" value="1"/>
</dbReference>
<gene>
    <name evidence="2" type="ORF">FPE01S_01_13720</name>
</gene>
<evidence type="ECO:0000313" key="2">
    <source>
        <dbReference type="EMBL" id="GAO42358.1"/>
    </source>
</evidence>
<dbReference type="InterPro" id="IPR036691">
    <property type="entry name" value="Endo/exonu/phosph_ase_sf"/>
</dbReference>
<feature type="domain" description="Endonuclease/exonuclease/phosphatase" evidence="1">
    <location>
        <begin position="37"/>
        <end position="239"/>
    </location>
</feature>